<feature type="region of interest" description="Disordered" evidence="1">
    <location>
        <begin position="81"/>
        <end position="103"/>
    </location>
</feature>
<comment type="caution">
    <text evidence="2">The sequence shown here is derived from an EMBL/GenBank/DDBJ whole genome shotgun (WGS) entry which is preliminary data.</text>
</comment>
<dbReference type="RefSeq" id="WP_259629350.1">
    <property type="nucleotide sequence ID" value="NZ_JANYMP010000038.1"/>
</dbReference>
<protein>
    <submittedName>
        <fullName evidence="2">WXG100 family type VII secretion target</fullName>
    </submittedName>
</protein>
<dbReference type="Pfam" id="PF06013">
    <property type="entry name" value="WXG100"/>
    <property type="match status" value="1"/>
</dbReference>
<dbReference type="SUPFAM" id="SSF140453">
    <property type="entry name" value="EsxAB dimer-like"/>
    <property type="match status" value="1"/>
</dbReference>
<keyword evidence="3" id="KW-1185">Reference proteome</keyword>
<proteinExistence type="predicted"/>
<dbReference type="Proteomes" id="UP001141259">
    <property type="component" value="Unassembled WGS sequence"/>
</dbReference>
<evidence type="ECO:0000313" key="2">
    <source>
        <dbReference type="EMBL" id="MCS7483900.1"/>
    </source>
</evidence>
<sequence length="103" mass="10625">MTGFQVDVQGMRQGGTQFSSAADALDGVFKALDSALSGEGECWGGDESGQAFAKEYVPNAKATGDAFKNLTTALGDIRKGVDQSADTYEGSDQGNSAGISKTY</sequence>
<gene>
    <name evidence="2" type="ORF">NZH93_44305</name>
</gene>
<dbReference type="EMBL" id="JANYMP010000038">
    <property type="protein sequence ID" value="MCS7483900.1"/>
    <property type="molecule type" value="Genomic_DNA"/>
</dbReference>
<dbReference type="InterPro" id="IPR010310">
    <property type="entry name" value="T7SS_ESAT-6-like"/>
</dbReference>
<accession>A0A9X3AL52</accession>
<evidence type="ECO:0000256" key="1">
    <source>
        <dbReference type="SAM" id="MobiDB-lite"/>
    </source>
</evidence>
<dbReference type="InterPro" id="IPR036689">
    <property type="entry name" value="ESAT-6-like_sf"/>
</dbReference>
<dbReference type="Gene3D" id="1.10.287.1060">
    <property type="entry name" value="ESAT-6-like"/>
    <property type="match status" value="1"/>
</dbReference>
<reference evidence="2" key="1">
    <citation type="submission" date="2022-08" db="EMBL/GenBank/DDBJ databases">
        <authorList>
            <person name="Tistechok S."/>
            <person name="Samborskyy M."/>
            <person name="Roman I."/>
        </authorList>
    </citation>
    <scope>NUCLEOTIDE SEQUENCE</scope>
    <source>
        <strain evidence="2">DSM 103496</strain>
    </source>
</reference>
<name>A0A9X3AL52_9PSEU</name>
<evidence type="ECO:0000313" key="3">
    <source>
        <dbReference type="Proteomes" id="UP001141259"/>
    </source>
</evidence>
<organism evidence="2 3">
    <name type="scientific">Umezawaea endophytica</name>
    <dbReference type="NCBI Taxonomy" id="1654476"/>
    <lineage>
        <taxon>Bacteria</taxon>
        <taxon>Bacillati</taxon>
        <taxon>Actinomycetota</taxon>
        <taxon>Actinomycetes</taxon>
        <taxon>Pseudonocardiales</taxon>
        <taxon>Pseudonocardiaceae</taxon>
        <taxon>Umezawaea</taxon>
    </lineage>
</organism>
<dbReference type="AlphaFoldDB" id="A0A9X3AL52"/>
<feature type="compositionally biased region" description="Polar residues" evidence="1">
    <location>
        <begin position="84"/>
        <end position="103"/>
    </location>
</feature>